<sequence length="196" mass="23045">MMNDKQIYILLTDTGTWFTKLIKCYTRKPYNHASIAFDEELEKVYSFGRKKRRNPFIGGFIKEDIQTGLFKQASGAIYSFTITNEQWNKMNAYVQEIQQEQDNYRYNLLGLFGILLQIPIKRRNAFFCSQFVATVLKKSNVIEYHKPPALITPHDLLSNEVFELVYKGKLKAYQKERLKSQVDQDFGEGREDIILF</sequence>
<dbReference type="SUPFAM" id="SSF54001">
    <property type="entry name" value="Cysteine proteinases"/>
    <property type="match status" value="1"/>
</dbReference>
<organism evidence="1 2">
    <name type="scientific">Virgibacillus kapii</name>
    <dbReference type="NCBI Taxonomy" id="1638645"/>
    <lineage>
        <taxon>Bacteria</taxon>
        <taxon>Bacillati</taxon>
        <taxon>Bacillota</taxon>
        <taxon>Bacilli</taxon>
        <taxon>Bacillales</taxon>
        <taxon>Bacillaceae</taxon>
        <taxon>Virgibacillus</taxon>
    </lineage>
</organism>
<proteinExistence type="predicted"/>
<name>A0ABQ2DQF2_9BACI</name>
<dbReference type="RefSeq" id="WP_188943800.1">
    <property type="nucleotide sequence ID" value="NZ_BMPN01000005.1"/>
</dbReference>
<dbReference type="InterPro" id="IPR038765">
    <property type="entry name" value="Papain-like_cys_pep_sf"/>
</dbReference>
<comment type="caution">
    <text evidence="1">The sequence shown here is derived from an EMBL/GenBank/DDBJ whole genome shotgun (WGS) entry which is preliminary data.</text>
</comment>
<protein>
    <submittedName>
        <fullName evidence="1">Uncharacterized protein</fullName>
    </submittedName>
</protein>
<dbReference type="EMBL" id="BMPN01000005">
    <property type="protein sequence ID" value="GGJ68515.1"/>
    <property type="molecule type" value="Genomic_DNA"/>
</dbReference>
<dbReference type="Gene3D" id="3.90.1720.10">
    <property type="entry name" value="endopeptidase domain like (from Nostoc punctiforme)"/>
    <property type="match status" value="1"/>
</dbReference>
<reference evidence="2" key="1">
    <citation type="journal article" date="2019" name="Int. J. Syst. Evol. Microbiol.">
        <title>The Global Catalogue of Microorganisms (GCM) 10K type strain sequencing project: providing services to taxonomists for standard genome sequencing and annotation.</title>
        <authorList>
            <consortium name="The Broad Institute Genomics Platform"/>
            <consortium name="The Broad Institute Genome Sequencing Center for Infectious Disease"/>
            <person name="Wu L."/>
            <person name="Ma J."/>
        </authorList>
    </citation>
    <scope>NUCLEOTIDE SEQUENCE [LARGE SCALE GENOMIC DNA]</scope>
    <source>
        <strain evidence="2">JCM 30071</strain>
    </source>
</reference>
<gene>
    <name evidence="1" type="ORF">GCM10007111_32840</name>
</gene>
<dbReference type="Proteomes" id="UP000634435">
    <property type="component" value="Unassembled WGS sequence"/>
</dbReference>
<accession>A0ABQ2DQF2</accession>
<evidence type="ECO:0000313" key="1">
    <source>
        <dbReference type="EMBL" id="GGJ68515.1"/>
    </source>
</evidence>
<evidence type="ECO:0000313" key="2">
    <source>
        <dbReference type="Proteomes" id="UP000634435"/>
    </source>
</evidence>
<keyword evidence="2" id="KW-1185">Reference proteome</keyword>